<dbReference type="AlphaFoldDB" id="A0A1L3J5B1"/>
<keyword evidence="3" id="KW-1185">Reference proteome</keyword>
<dbReference type="Gene3D" id="2.160.20.10">
    <property type="entry name" value="Single-stranded right-handed beta-helix, Pectin lyase-like"/>
    <property type="match status" value="1"/>
</dbReference>
<dbReference type="SUPFAM" id="SSF51126">
    <property type="entry name" value="Pectin lyase-like"/>
    <property type="match status" value="1"/>
</dbReference>
<dbReference type="OrthoDB" id="3333873at2"/>
<feature type="domain" description="Right handed beta helix" evidence="1">
    <location>
        <begin position="113"/>
        <end position="293"/>
    </location>
</feature>
<gene>
    <name evidence="2" type="ORF">LPB144_07940</name>
</gene>
<dbReference type="PROSITE" id="PS51257">
    <property type="entry name" value="PROKAR_LIPOPROTEIN"/>
    <property type="match status" value="1"/>
</dbReference>
<dbReference type="RefSeq" id="WP_072552985.1">
    <property type="nucleotide sequence ID" value="NZ_CP018153.1"/>
</dbReference>
<dbReference type="InterPro" id="IPR006626">
    <property type="entry name" value="PbH1"/>
</dbReference>
<evidence type="ECO:0000313" key="2">
    <source>
        <dbReference type="EMBL" id="APG60339.1"/>
    </source>
</evidence>
<dbReference type="InterPro" id="IPR039448">
    <property type="entry name" value="Beta_helix"/>
</dbReference>
<dbReference type="Proteomes" id="UP000182510">
    <property type="component" value="Chromosome"/>
</dbReference>
<organism evidence="2 3">
    <name type="scientific">Christiangramia salexigens</name>
    <dbReference type="NCBI Taxonomy" id="1913577"/>
    <lineage>
        <taxon>Bacteria</taxon>
        <taxon>Pseudomonadati</taxon>
        <taxon>Bacteroidota</taxon>
        <taxon>Flavobacteriia</taxon>
        <taxon>Flavobacteriales</taxon>
        <taxon>Flavobacteriaceae</taxon>
        <taxon>Christiangramia</taxon>
    </lineage>
</organism>
<proteinExistence type="predicted"/>
<sequence>MKLTTILTGLILGLMILSCSPESRDNPKPPIITDTSVFYLSVDGNDNNSGNSPDEAWRTIAQLNKVDFKPGSQIFLEGGEVFEGNLAFNEKDGNDETKPIVITSYGSGKASIKADNGFGIYAYNTAGFVISNLIIQGSGKTTNDNSGINFYNDLSGDIKLSGITISDCEVSGFKDYGIVIGAWNGNSGFKDVIIANNKVYDILDTGIASYGFFSSTKTGYAHSNIEVKNCEVFDISGYDKPQHSGNGIVLSDVQNSVIEHSTVYDSGYNNTNCGGPVGIWYWDSDTVTIQNCEVYNMSSGTGCDGGGFDMDGGVTNGIMQYNYSHDNDGAGFMIGQFEGARAMNNITVRYNISENDAATNGGSVYIFNGDTGLDDIFVYNNTLYISEQSTNTNAAAIKLLKWKLIEGNIRFSNNILYTSNGADAVMVPAGYSASLTGNLYYSSSNLNIDYQGANYQTLEAFRATGNEVIEEMPSGYQGDPLLKDPGAGQTIGFGNTLDQLDAYKLENNSPAIDAGINITGSIGDSDFYGNPPLKNSRQNIGAHEI</sequence>
<dbReference type="InterPro" id="IPR011050">
    <property type="entry name" value="Pectin_lyase_fold/virulence"/>
</dbReference>
<dbReference type="Pfam" id="PF13229">
    <property type="entry name" value="Beta_helix"/>
    <property type="match status" value="1"/>
</dbReference>
<protein>
    <recommendedName>
        <fullName evidence="1">Right handed beta helix domain-containing protein</fullName>
    </recommendedName>
</protein>
<dbReference type="InterPro" id="IPR012334">
    <property type="entry name" value="Pectin_lyas_fold"/>
</dbReference>
<name>A0A1L3J5B1_9FLAO</name>
<evidence type="ECO:0000259" key="1">
    <source>
        <dbReference type="Pfam" id="PF13229"/>
    </source>
</evidence>
<dbReference type="STRING" id="1913577.LPB144_07940"/>
<evidence type="ECO:0000313" key="3">
    <source>
        <dbReference type="Proteomes" id="UP000182510"/>
    </source>
</evidence>
<dbReference type="KEGG" id="grl:LPB144_07940"/>
<dbReference type="SMART" id="SM00710">
    <property type="entry name" value="PbH1"/>
    <property type="match status" value="9"/>
</dbReference>
<dbReference type="EMBL" id="CP018153">
    <property type="protein sequence ID" value="APG60339.1"/>
    <property type="molecule type" value="Genomic_DNA"/>
</dbReference>
<reference evidence="2 3" key="1">
    <citation type="submission" date="2016-11" db="EMBL/GenBank/DDBJ databases">
        <title>Gramella sp. LPB0144 isolated from marine environment.</title>
        <authorList>
            <person name="Kim E."/>
            <person name="Yi H."/>
        </authorList>
    </citation>
    <scope>NUCLEOTIDE SEQUENCE [LARGE SCALE GENOMIC DNA]</scope>
    <source>
        <strain evidence="2 3">LPB0144</strain>
    </source>
</reference>
<accession>A0A1L3J5B1</accession>